<reference evidence="8 9" key="1">
    <citation type="submission" date="2012-06" db="EMBL/GenBank/DDBJ databases">
        <title>Draft Genome Sequence of Lactobacillus hominis Strain CRBIP 24.179T, isolated from human intestine.</title>
        <authorList>
            <person name="Cousin S."/>
            <person name="Ma L."/>
            <person name="Bizet C."/>
            <person name="Loux V."/>
            <person name="Bouchier C."/>
            <person name="Clermont D."/>
            <person name="Creno S."/>
        </authorList>
    </citation>
    <scope>NUCLEOTIDE SEQUENCE [LARGE SCALE GENOMIC DNA]</scope>
    <source>
        <strain evidence="9">CRBIP 24.179T</strain>
    </source>
</reference>
<protein>
    <submittedName>
        <fullName evidence="8">D-xylose proton-symporter</fullName>
    </submittedName>
</protein>
<dbReference type="PANTHER" id="PTHR23511:SF34">
    <property type="entry name" value="SYNAPTIC VESICLE GLYCOPROTEIN 2"/>
    <property type="match status" value="1"/>
</dbReference>
<evidence type="ECO:0000313" key="8">
    <source>
        <dbReference type="EMBL" id="CCI82385.1"/>
    </source>
</evidence>
<accession>I7KHT7</accession>
<comment type="caution">
    <text evidence="8">The sequence shown here is derived from an EMBL/GenBank/DDBJ whole genome shotgun (WGS) entry which is preliminary data.</text>
</comment>
<dbReference type="eggNOG" id="COG0477">
    <property type="taxonomic scope" value="Bacteria"/>
</dbReference>
<evidence type="ECO:0000313" key="9">
    <source>
        <dbReference type="Proteomes" id="UP000009320"/>
    </source>
</evidence>
<proteinExistence type="predicted"/>
<feature type="transmembrane region" description="Helical" evidence="6">
    <location>
        <begin position="303"/>
        <end position="321"/>
    </location>
</feature>
<dbReference type="PROSITE" id="PS50850">
    <property type="entry name" value="MFS"/>
    <property type="match status" value="1"/>
</dbReference>
<feature type="transmembrane region" description="Helical" evidence="6">
    <location>
        <begin position="353"/>
        <end position="376"/>
    </location>
</feature>
<keyword evidence="3 6" id="KW-0812">Transmembrane</keyword>
<dbReference type="Proteomes" id="UP000009320">
    <property type="component" value="Unassembled WGS sequence"/>
</dbReference>
<dbReference type="GO" id="GO:0005886">
    <property type="term" value="C:plasma membrane"/>
    <property type="evidence" value="ECO:0007669"/>
    <property type="project" value="UniProtKB-SubCell"/>
</dbReference>
<feature type="transmembrane region" description="Helical" evidence="6">
    <location>
        <begin position="121"/>
        <end position="139"/>
    </location>
</feature>
<comment type="subcellular location">
    <subcellularLocation>
        <location evidence="1">Cell membrane</location>
        <topology evidence="1">Multi-pass membrane protein</topology>
    </subcellularLocation>
</comment>
<sequence>MSLFMSDQANNLNKVKPKKNYKKAPLMPIHMRVFVAVVLGQIACGFALGISGTALSNAARYLTISDLWTGLIGAGSLIGLAGSIIIGRISDKIGRRKLLMINMYILGIFSLLQLLTANFALIFIIRVIIGLMIAVDYTVGNALLTEWLPAGEDSKRQSHLLIYWTIGFIASYITGTFVNGFGSYTWQIILATSAIPAFIAAIFRSIFPLPASPSWLASRGKVKKANQVIKKHMGRRWGIPKRLKKAKPVKEVTWKILFSKKYLRRILIGGLFYACQAFAFFGISIFLPILLQGMHVTDQKVSGIIYNGGMFVGVLFGIFIFNKISRRAVLVSNFLLSGVLIGILALVKNIPTNLQLIIFCLFAIILSSGLVLDYPYPTELFDIKVRGTGVGTCITISRIGAAAGTFLLPILTNSGGASLAMLVCSIVLLASFIICLIWAPETSPKFKKE</sequence>
<feature type="transmembrane region" description="Helical" evidence="6">
    <location>
        <begin position="68"/>
        <end position="86"/>
    </location>
</feature>
<gene>
    <name evidence="8" type="ORF">BN55_04630</name>
</gene>
<dbReference type="EMBL" id="CAKE01000022">
    <property type="protein sequence ID" value="CCI82385.1"/>
    <property type="molecule type" value="Genomic_DNA"/>
</dbReference>
<evidence type="ECO:0000256" key="2">
    <source>
        <dbReference type="ARBA" id="ARBA00022448"/>
    </source>
</evidence>
<evidence type="ECO:0000256" key="4">
    <source>
        <dbReference type="ARBA" id="ARBA00022989"/>
    </source>
</evidence>
<dbReference type="PANTHER" id="PTHR23511">
    <property type="entry name" value="SYNAPTIC VESICLE GLYCOPROTEIN 2"/>
    <property type="match status" value="1"/>
</dbReference>
<feature type="transmembrane region" description="Helical" evidence="6">
    <location>
        <begin position="388"/>
        <end position="411"/>
    </location>
</feature>
<dbReference type="InterPro" id="IPR005828">
    <property type="entry name" value="MFS_sugar_transport-like"/>
</dbReference>
<dbReference type="AlphaFoldDB" id="I7KHT7"/>
<evidence type="ECO:0000256" key="6">
    <source>
        <dbReference type="SAM" id="Phobius"/>
    </source>
</evidence>
<keyword evidence="4 6" id="KW-1133">Transmembrane helix</keyword>
<dbReference type="Gene3D" id="1.20.1250.20">
    <property type="entry name" value="MFS general substrate transporter like domains"/>
    <property type="match status" value="1"/>
</dbReference>
<organism evidence="8 9">
    <name type="scientific">Lactobacillus hominis DSM 23910 = CRBIP 24.179</name>
    <dbReference type="NCBI Taxonomy" id="1423758"/>
    <lineage>
        <taxon>Bacteria</taxon>
        <taxon>Bacillati</taxon>
        <taxon>Bacillota</taxon>
        <taxon>Bacilli</taxon>
        <taxon>Lactobacillales</taxon>
        <taxon>Lactobacillaceae</taxon>
        <taxon>Lactobacillus</taxon>
    </lineage>
</organism>
<dbReference type="GO" id="GO:0022857">
    <property type="term" value="F:transmembrane transporter activity"/>
    <property type="evidence" value="ECO:0007669"/>
    <property type="project" value="InterPro"/>
</dbReference>
<dbReference type="SUPFAM" id="SSF103473">
    <property type="entry name" value="MFS general substrate transporter"/>
    <property type="match status" value="1"/>
</dbReference>
<feature type="domain" description="Major facilitator superfamily (MFS) profile" evidence="7">
    <location>
        <begin position="33"/>
        <end position="443"/>
    </location>
</feature>
<evidence type="ECO:0000256" key="5">
    <source>
        <dbReference type="ARBA" id="ARBA00023136"/>
    </source>
</evidence>
<keyword evidence="5 6" id="KW-0472">Membrane</keyword>
<keyword evidence="2" id="KW-0813">Transport</keyword>
<feature type="transmembrane region" description="Helical" evidence="6">
    <location>
        <begin position="160"/>
        <end position="178"/>
    </location>
</feature>
<feature type="transmembrane region" description="Helical" evidence="6">
    <location>
        <begin position="328"/>
        <end position="347"/>
    </location>
</feature>
<evidence type="ECO:0000259" key="7">
    <source>
        <dbReference type="PROSITE" id="PS50850"/>
    </source>
</evidence>
<evidence type="ECO:0000256" key="1">
    <source>
        <dbReference type="ARBA" id="ARBA00004651"/>
    </source>
</evidence>
<feature type="transmembrane region" description="Helical" evidence="6">
    <location>
        <begin position="98"/>
        <end position="115"/>
    </location>
</feature>
<evidence type="ECO:0000256" key="3">
    <source>
        <dbReference type="ARBA" id="ARBA00022692"/>
    </source>
</evidence>
<dbReference type="InterPro" id="IPR020846">
    <property type="entry name" value="MFS_dom"/>
</dbReference>
<dbReference type="Pfam" id="PF00083">
    <property type="entry name" value="Sugar_tr"/>
    <property type="match status" value="1"/>
</dbReference>
<feature type="transmembrane region" description="Helical" evidence="6">
    <location>
        <begin position="266"/>
        <end position="291"/>
    </location>
</feature>
<feature type="transmembrane region" description="Helical" evidence="6">
    <location>
        <begin position="417"/>
        <end position="439"/>
    </location>
</feature>
<keyword evidence="9" id="KW-1185">Reference proteome</keyword>
<dbReference type="InterPro" id="IPR036259">
    <property type="entry name" value="MFS_trans_sf"/>
</dbReference>
<dbReference type="STRING" id="1423758.FC41_GL001695"/>
<feature type="transmembrane region" description="Helical" evidence="6">
    <location>
        <begin position="184"/>
        <end position="203"/>
    </location>
</feature>
<name>I7KHT7_9LACO</name>